<dbReference type="EMBL" id="LIAE01007912">
    <property type="protein sequence ID" value="PAV76306.1"/>
    <property type="molecule type" value="Genomic_DNA"/>
</dbReference>
<dbReference type="GO" id="GO:0003682">
    <property type="term" value="F:chromatin binding"/>
    <property type="evidence" value="ECO:0007669"/>
    <property type="project" value="TreeGrafter"/>
</dbReference>
<evidence type="ECO:0008006" key="9">
    <source>
        <dbReference type="Google" id="ProtNLM"/>
    </source>
</evidence>
<comment type="subcellular location">
    <subcellularLocation>
        <location evidence="1">Nucleus</location>
    </subcellularLocation>
</comment>
<keyword evidence="3" id="KW-0235">DNA replication</keyword>
<evidence type="ECO:0000313" key="7">
    <source>
        <dbReference type="EMBL" id="PAV76306.1"/>
    </source>
</evidence>
<dbReference type="PANTHER" id="PTHR10507:SF0">
    <property type="entry name" value="CELL DIVISION CONTROL PROTEIN 45 HOMOLOG"/>
    <property type="match status" value="1"/>
</dbReference>
<feature type="compositionally biased region" description="Acidic residues" evidence="6">
    <location>
        <begin position="140"/>
        <end position="152"/>
    </location>
</feature>
<dbReference type="PANTHER" id="PTHR10507">
    <property type="entry name" value="CDC45-RELATED PROTEIN"/>
    <property type="match status" value="1"/>
</dbReference>
<reference evidence="7 8" key="1">
    <citation type="journal article" date="2017" name="Curr. Biol.">
        <title>Genome architecture and evolution of a unichromosomal asexual nematode.</title>
        <authorList>
            <person name="Fradin H."/>
            <person name="Zegar C."/>
            <person name="Gutwein M."/>
            <person name="Lucas J."/>
            <person name="Kovtun M."/>
            <person name="Corcoran D."/>
            <person name="Baugh L.R."/>
            <person name="Kiontke K."/>
            <person name="Gunsalus K."/>
            <person name="Fitch D.H."/>
            <person name="Piano F."/>
        </authorList>
    </citation>
    <scope>NUCLEOTIDE SEQUENCE [LARGE SCALE GENOMIC DNA]</scope>
    <source>
        <strain evidence="7">PF1309</strain>
    </source>
</reference>
<dbReference type="GO" id="GO:0006270">
    <property type="term" value="P:DNA replication initiation"/>
    <property type="evidence" value="ECO:0007669"/>
    <property type="project" value="InterPro"/>
</dbReference>
<evidence type="ECO:0000256" key="3">
    <source>
        <dbReference type="ARBA" id="ARBA00022705"/>
    </source>
</evidence>
<dbReference type="GO" id="GO:1902977">
    <property type="term" value="P:mitotic DNA replication preinitiation complex assembly"/>
    <property type="evidence" value="ECO:0007669"/>
    <property type="project" value="TreeGrafter"/>
</dbReference>
<keyword evidence="4" id="KW-0539">Nucleus</keyword>
<keyword evidence="8" id="KW-1185">Reference proteome</keyword>
<feature type="region of interest" description="Disordered" evidence="6">
    <location>
        <begin position="136"/>
        <end position="163"/>
    </location>
</feature>
<comment type="similarity">
    <text evidence="2">Belongs to the CDC45 family.</text>
</comment>
<gene>
    <name evidence="7" type="ORF">WR25_16955</name>
</gene>
<dbReference type="AlphaFoldDB" id="A0A2A2KQN7"/>
<keyword evidence="5" id="KW-0131">Cell cycle</keyword>
<dbReference type="GO" id="GO:0031261">
    <property type="term" value="C:DNA replication preinitiation complex"/>
    <property type="evidence" value="ECO:0007669"/>
    <property type="project" value="TreeGrafter"/>
</dbReference>
<evidence type="ECO:0000256" key="1">
    <source>
        <dbReference type="ARBA" id="ARBA00004123"/>
    </source>
</evidence>
<evidence type="ECO:0000256" key="5">
    <source>
        <dbReference type="ARBA" id="ARBA00023306"/>
    </source>
</evidence>
<dbReference type="GO" id="GO:0000727">
    <property type="term" value="P:double-strand break repair via break-induced replication"/>
    <property type="evidence" value="ECO:0007669"/>
    <property type="project" value="TreeGrafter"/>
</dbReference>
<dbReference type="InterPro" id="IPR003874">
    <property type="entry name" value="CDC45"/>
</dbReference>
<dbReference type="STRING" id="2018661.A0A2A2KQN7"/>
<evidence type="ECO:0000256" key="6">
    <source>
        <dbReference type="SAM" id="MobiDB-lite"/>
    </source>
</evidence>
<organism evidence="7 8">
    <name type="scientific">Diploscapter pachys</name>
    <dbReference type="NCBI Taxonomy" id="2018661"/>
    <lineage>
        <taxon>Eukaryota</taxon>
        <taxon>Metazoa</taxon>
        <taxon>Ecdysozoa</taxon>
        <taxon>Nematoda</taxon>
        <taxon>Chromadorea</taxon>
        <taxon>Rhabditida</taxon>
        <taxon>Rhabditina</taxon>
        <taxon>Rhabditomorpha</taxon>
        <taxon>Rhabditoidea</taxon>
        <taxon>Rhabditidae</taxon>
        <taxon>Diploscapter</taxon>
    </lineage>
</organism>
<dbReference type="Proteomes" id="UP000218231">
    <property type="component" value="Unassembled WGS sequence"/>
</dbReference>
<proteinExistence type="inferred from homology"/>
<dbReference type="GO" id="GO:0003688">
    <property type="term" value="F:DNA replication origin binding"/>
    <property type="evidence" value="ECO:0007669"/>
    <property type="project" value="TreeGrafter"/>
</dbReference>
<sequence length="576" mass="65361">MIITRFKEDFYNVVRKTHVLMITSNDVDSLCTTAILSHLFTCDDVMFTVVPVDGYEELNDALRARQDYTSSIVLINCAVTCPILEILNVPPNSTVFVVDSRRPLNHFNVFEANQIRILVNEAERSSLGIPNLDDVIAKDEDSESDDDDDEYSEGSNDGGGRRNIIDRVTRRAVRKENKRLWESQKNKILWQYYEYNWHSTSTAVQMLELAAELDRASAELMWYAAIGVSSQYTDRLIPIEGYTDTCVTRMKPFITKFSPKNAAKSDDLLRISFGKELPLALYTHWNLYNAMAVNEYFACKTKNWTQKGEKNMKELLAKMGITLVETSRKFESIESKQKKELIEILDKEMGIGFASFTVHLGYSGQVNAADIARAAALRIESPHNVEPMDRFQAALRIIRAAISGPKDQQVILVDAFERSYQKMLKMIWHLVGTAINQSEIVSTGAFYLMSSQRAISAEVAESRHFLLNFTHFLLKAFACSKRGRSGKPLIVTFPLPQSEKQPDGWHVVTGIMPLATAFEDNTFKSIIGRAFERAAKDQQNMQLSFDSFDNSIITMRATDRARFFDKLQSILETSGI</sequence>
<evidence type="ECO:0000256" key="2">
    <source>
        <dbReference type="ARBA" id="ARBA00010727"/>
    </source>
</evidence>
<accession>A0A2A2KQN7</accession>
<dbReference type="GO" id="GO:0003697">
    <property type="term" value="F:single-stranded DNA binding"/>
    <property type="evidence" value="ECO:0007669"/>
    <property type="project" value="TreeGrafter"/>
</dbReference>
<comment type="caution">
    <text evidence="7">The sequence shown here is derived from an EMBL/GenBank/DDBJ whole genome shotgun (WGS) entry which is preliminary data.</text>
</comment>
<dbReference type="Pfam" id="PF02724">
    <property type="entry name" value="CDC45"/>
    <property type="match status" value="1"/>
</dbReference>
<evidence type="ECO:0000256" key="4">
    <source>
        <dbReference type="ARBA" id="ARBA00023242"/>
    </source>
</evidence>
<dbReference type="OrthoDB" id="10258882at2759"/>
<protein>
    <recommendedName>
        <fullName evidence="9">CDC45-like protein</fullName>
    </recommendedName>
</protein>
<evidence type="ECO:0000313" key="8">
    <source>
        <dbReference type="Proteomes" id="UP000218231"/>
    </source>
</evidence>
<name>A0A2A2KQN7_9BILA</name>